<dbReference type="PANTHER" id="PTHR23506:SF23">
    <property type="entry name" value="GH10249P"/>
    <property type="match status" value="1"/>
</dbReference>
<dbReference type="EMBL" id="JALGRD010000008">
    <property type="protein sequence ID" value="MCJ0974839.1"/>
    <property type="molecule type" value="Genomic_DNA"/>
</dbReference>
<reference evidence="8" key="1">
    <citation type="submission" date="2022-03" db="EMBL/GenBank/DDBJ databases">
        <title>Pseudomonas marianensis sp. nov., a marine bacterium isolated from deep-sea sediments of the Mariana Trench.</title>
        <authorList>
            <person name="Wei Y."/>
        </authorList>
    </citation>
    <scope>NUCLEOTIDE SEQUENCE</scope>
    <source>
        <strain evidence="8">PS1</strain>
    </source>
</reference>
<proteinExistence type="predicted"/>
<keyword evidence="9" id="KW-1185">Reference proteome</keyword>
<feature type="transmembrane region" description="Helical" evidence="6">
    <location>
        <begin position="215"/>
        <end position="240"/>
    </location>
</feature>
<dbReference type="AlphaFoldDB" id="A0A9X2ATA1"/>
<dbReference type="SUPFAM" id="SSF103473">
    <property type="entry name" value="MFS general substrate transporter"/>
    <property type="match status" value="1"/>
</dbReference>
<dbReference type="InterPro" id="IPR011701">
    <property type="entry name" value="MFS"/>
</dbReference>
<dbReference type="InterPro" id="IPR020846">
    <property type="entry name" value="MFS_dom"/>
</dbReference>
<dbReference type="PRINTS" id="PR01035">
    <property type="entry name" value="TCRTETA"/>
</dbReference>
<dbReference type="Gene3D" id="1.20.1250.20">
    <property type="entry name" value="MFS general substrate transporter like domains"/>
    <property type="match status" value="1"/>
</dbReference>
<keyword evidence="5 6" id="KW-0472">Membrane</keyword>
<organism evidence="8 9">
    <name type="scientific">Stutzerimonas marianensis</name>
    <dbReference type="NCBI Taxonomy" id="2929513"/>
    <lineage>
        <taxon>Bacteria</taxon>
        <taxon>Pseudomonadati</taxon>
        <taxon>Pseudomonadota</taxon>
        <taxon>Gammaproteobacteria</taxon>
        <taxon>Pseudomonadales</taxon>
        <taxon>Pseudomonadaceae</taxon>
        <taxon>Stutzerimonas</taxon>
    </lineage>
</organism>
<sequence length="410" mass="42776">MTGAASKAPADVVIVALVTALCLTGDSMLYIALPIYWREAGLDALWQVGVLLAVNRFIRLPFNPLIGALYARISLKAGLLVAVMLGVVTTAGYALASGFVAWLVLRALWGVAWSFFRIGGLSAVVYCAADDQRGRAMGLYNGLYRLGSLVGMLVGGLLVPVFGLPALALAFGAVALLGLPLLLFGFHPPAGHQPLPSQRASRSTAAALPLHWRRIVFNGFSIALLVQGVLAATLSALIAHLYGAEIALFGVLFGVTALSGLLQAARWSWETWLGGRIGSLSDGPQGRLPLLVAAQASMALAFGCLVLNLPLGLWLLLCLLVMVLCTALTTLGDALAADAARQGDVVRSMTRYSIGQDLGAALGPPLAFLLLTVPGGFAWLYGGGALLLAGLAAGWWVTLRGQRPPFSAAK</sequence>
<evidence type="ECO:0000256" key="6">
    <source>
        <dbReference type="SAM" id="Phobius"/>
    </source>
</evidence>
<dbReference type="RefSeq" id="WP_243606897.1">
    <property type="nucleotide sequence ID" value="NZ_JALGRD010000008.1"/>
</dbReference>
<dbReference type="Proteomes" id="UP001139682">
    <property type="component" value="Unassembled WGS sequence"/>
</dbReference>
<evidence type="ECO:0000256" key="2">
    <source>
        <dbReference type="ARBA" id="ARBA00022448"/>
    </source>
</evidence>
<dbReference type="GO" id="GO:0022857">
    <property type="term" value="F:transmembrane transporter activity"/>
    <property type="evidence" value="ECO:0007669"/>
    <property type="project" value="InterPro"/>
</dbReference>
<evidence type="ECO:0000256" key="3">
    <source>
        <dbReference type="ARBA" id="ARBA00022692"/>
    </source>
</evidence>
<dbReference type="PROSITE" id="PS50850">
    <property type="entry name" value="MFS"/>
    <property type="match status" value="1"/>
</dbReference>
<evidence type="ECO:0000259" key="7">
    <source>
        <dbReference type="PROSITE" id="PS50850"/>
    </source>
</evidence>
<dbReference type="Pfam" id="PF07690">
    <property type="entry name" value="MFS_1"/>
    <property type="match status" value="1"/>
</dbReference>
<feature type="transmembrane region" description="Helical" evidence="6">
    <location>
        <begin position="12"/>
        <end position="33"/>
    </location>
</feature>
<evidence type="ECO:0000313" key="9">
    <source>
        <dbReference type="Proteomes" id="UP001139682"/>
    </source>
</evidence>
<dbReference type="GO" id="GO:0016020">
    <property type="term" value="C:membrane"/>
    <property type="evidence" value="ECO:0007669"/>
    <property type="project" value="UniProtKB-SubCell"/>
</dbReference>
<name>A0A9X2ATA1_9GAMM</name>
<keyword evidence="2" id="KW-0813">Transport</keyword>
<feature type="transmembrane region" description="Helical" evidence="6">
    <location>
        <begin position="45"/>
        <end position="66"/>
    </location>
</feature>
<accession>A0A9X2ATA1</accession>
<feature type="transmembrane region" description="Helical" evidence="6">
    <location>
        <begin position="168"/>
        <end position="186"/>
    </location>
</feature>
<keyword evidence="4 6" id="KW-1133">Transmembrane helix</keyword>
<feature type="transmembrane region" description="Helical" evidence="6">
    <location>
        <begin position="246"/>
        <end position="267"/>
    </location>
</feature>
<feature type="transmembrane region" description="Helical" evidence="6">
    <location>
        <begin position="142"/>
        <end position="162"/>
    </location>
</feature>
<comment type="caution">
    <text evidence="8">The sequence shown here is derived from an EMBL/GenBank/DDBJ whole genome shotgun (WGS) entry which is preliminary data.</text>
</comment>
<evidence type="ECO:0000256" key="4">
    <source>
        <dbReference type="ARBA" id="ARBA00022989"/>
    </source>
</evidence>
<gene>
    <name evidence="8" type="ORF">MST27_15815</name>
</gene>
<evidence type="ECO:0000256" key="5">
    <source>
        <dbReference type="ARBA" id="ARBA00023136"/>
    </source>
</evidence>
<dbReference type="InterPro" id="IPR050930">
    <property type="entry name" value="MFS_Vesicular_Transporter"/>
</dbReference>
<evidence type="ECO:0000313" key="8">
    <source>
        <dbReference type="EMBL" id="MCJ0974839.1"/>
    </source>
</evidence>
<protein>
    <submittedName>
        <fullName evidence="8">MFS transporter</fullName>
    </submittedName>
</protein>
<evidence type="ECO:0000256" key="1">
    <source>
        <dbReference type="ARBA" id="ARBA00004141"/>
    </source>
</evidence>
<feature type="transmembrane region" description="Helical" evidence="6">
    <location>
        <begin position="78"/>
        <end position="105"/>
    </location>
</feature>
<dbReference type="PANTHER" id="PTHR23506">
    <property type="entry name" value="GH10249P"/>
    <property type="match status" value="1"/>
</dbReference>
<comment type="subcellular location">
    <subcellularLocation>
        <location evidence="1">Membrane</location>
        <topology evidence="1">Multi-pass membrane protein</topology>
    </subcellularLocation>
</comment>
<feature type="domain" description="Major facilitator superfamily (MFS) profile" evidence="7">
    <location>
        <begin position="11"/>
        <end position="402"/>
    </location>
</feature>
<keyword evidence="3 6" id="KW-0812">Transmembrane</keyword>
<dbReference type="InterPro" id="IPR001958">
    <property type="entry name" value="Tet-R_TetA/multi-R_MdtG-like"/>
</dbReference>
<feature type="transmembrane region" description="Helical" evidence="6">
    <location>
        <begin position="379"/>
        <end position="397"/>
    </location>
</feature>
<dbReference type="InterPro" id="IPR036259">
    <property type="entry name" value="MFS_trans_sf"/>
</dbReference>
<feature type="transmembrane region" description="Helical" evidence="6">
    <location>
        <begin position="111"/>
        <end position="130"/>
    </location>
</feature>